<dbReference type="OrthoDB" id="573733at2"/>
<dbReference type="AlphaFoldDB" id="A0A4R2MK42"/>
<dbReference type="RefSeq" id="WP_132644376.1">
    <property type="nucleotide sequence ID" value="NZ_CP181386.1"/>
</dbReference>
<reference evidence="1 2" key="1">
    <citation type="submission" date="2019-03" db="EMBL/GenBank/DDBJ databases">
        <title>Genomic Encyclopedia of Type Strains, Phase IV (KMG-IV): sequencing the most valuable type-strain genomes for metagenomic binning, comparative biology and taxonomic classification.</title>
        <authorList>
            <person name="Goeker M."/>
        </authorList>
    </citation>
    <scope>NUCLEOTIDE SEQUENCE [LARGE SCALE GENOMIC DNA]</scope>
    <source>
        <strain evidence="1 2">DSM 1709</strain>
    </source>
</reference>
<sequence length="91" mass="10539">MAIELNKQDRQQAIASIERWCRENLDEPVGNVTAAGLLGFFLEEIAPSVYNQAVADVQERLQARIAELDFEVHEDEFGYWKKYDAARKRRP</sequence>
<organism evidence="1 2">
    <name type="scientific">Rubrivivax gelatinosus</name>
    <name type="common">Rhodocyclus gelatinosus</name>
    <name type="synonym">Rhodopseudomonas gelatinosa</name>
    <dbReference type="NCBI Taxonomy" id="28068"/>
    <lineage>
        <taxon>Bacteria</taxon>
        <taxon>Pseudomonadati</taxon>
        <taxon>Pseudomonadota</taxon>
        <taxon>Betaproteobacteria</taxon>
        <taxon>Burkholderiales</taxon>
        <taxon>Sphaerotilaceae</taxon>
        <taxon>Rubrivivax</taxon>
    </lineage>
</organism>
<evidence type="ECO:0000313" key="2">
    <source>
        <dbReference type="Proteomes" id="UP000295106"/>
    </source>
</evidence>
<proteinExistence type="predicted"/>
<protein>
    <submittedName>
        <fullName evidence="1">Uncharacterized protein DUF2164</fullName>
    </submittedName>
</protein>
<dbReference type="GeneID" id="99686968"/>
<dbReference type="Proteomes" id="UP000295106">
    <property type="component" value="Unassembled WGS sequence"/>
</dbReference>
<accession>A0A4R2MK42</accession>
<comment type="caution">
    <text evidence="1">The sequence shown here is derived from an EMBL/GenBank/DDBJ whole genome shotgun (WGS) entry which is preliminary data.</text>
</comment>
<dbReference type="InterPro" id="IPR018680">
    <property type="entry name" value="DUF2164"/>
</dbReference>
<name>A0A4R2MK42_RUBGE</name>
<evidence type="ECO:0000313" key="1">
    <source>
        <dbReference type="EMBL" id="TCP05367.1"/>
    </source>
</evidence>
<dbReference type="Pfam" id="PF09932">
    <property type="entry name" value="DUF2164"/>
    <property type="match status" value="1"/>
</dbReference>
<dbReference type="EMBL" id="SLXD01000001">
    <property type="protein sequence ID" value="TCP05367.1"/>
    <property type="molecule type" value="Genomic_DNA"/>
</dbReference>
<gene>
    <name evidence="1" type="ORF">EV684_101239</name>
</gene>